<dbReference type="InterPro" id="IPR011011">
    <property type="entry name" value="Znf_FYVE_PHD"/>
</dbReference>
<dbReference type="VEuPathDB" id="FungiDB:SeMB42_g06212"/>
<evidence type="ECO:0000256" key="2">
    <source>
        <dbReference type="ARBA" id="ARBA00022771"/>
    </source>
</evidence>
<feature type="compositionally biased region" description="Polar residues" evidence="5">
    <location>
        <begin position="443"/>
        <end position="460"/>
    </location>
</feature>
<dbReference type="InterPro" id="IPR000306">
    <property type="entry name" value="Znf_FYVE"/>
</dbReference>
<feature type="compositionally biased region" description="Polar residues" evidence="5">
    <location>
        <begin position="98"/>
        <end position="112"/>
    </location>
</feature>
<evidence type="ECO:0000256" key="3">
    <source>
        <dbReference type="ARBA" id="ARBA00022833"/>
    </source>
</evidence>
<dbReference type="GO" id="GO:0008270">
    <property type="term" value="F:zinc ion binding"/>
    <property type="evidence" value="ECO:0007669"/>
    <property type="project" value="UniProtKB-KW"/>
</dbReference>
<feature type="domain" description="FYVE-type" evidence="6">
    <location>
        <begin position="742"/>
        <end position="778"/>
    </location>
</feature>
<feature type="compositionally biased region" description="Low complexity" evidence="5">
    <location>
        <begin position="209"/>
        <end position="245"/>
    </location>
</feature>
<dbReference type="PANTHER" id="PTHR39490:SF8">
    <property type="entry name" value="ZINC FINGER FYVE DOMAIN-CONTAINING PROTEIN 21"/>
    <property type="match status" value="1"/>
</dbReference>
<keyword evidence="1" id="KW-0479">Metal-binding</keyword>
<evidence type="ECO:0000256" key="4">
    <source>
        <dbReference type="PROSITE-ProRule" id="PRU00091"/>
    </source>
</evidence>
<gene>
    <name evidence="7" type="ORF">SeMB42_g06212</name>
</gene>
<feature type="compositionally biased region" description="Low complexity" evidence="5">
    <location>
        <begin position="512"/>
        <end position="525"/>
    </location>
</feature>
<feature type="region of interest" description="Disordered" evidence="5">
    <location>
        <begin position="209"/>
        <end position="252"/>
    </location>
</feature>
<name>A0A507CJL2_9FUNG</name>
<evidence type="ECO:0000259" key="6">
    <source>
        <dbReference type="PROSITE" id="PS50178"/>
    </source>
</evidence>
<dbReference type="EMBL" id="QEAN01000335">
    <property type="protein sequence ID" value="TPX39871.1"/>
    <property type="molecule type" value="Genomic_DNA"/>
</dbReference>
<protein>
    <recommendedName>
        <fullName evidence="6">FYVE-type domain-containing protein</fullName>
    </recommendedName>
</protein>
<dbReference type="SUPFAM" id="SSF57903">
    <property type="entry name" value="FYVE/PHD zinc finger"/>
    <property type="match status" value="1"/>
</dbReference>
<dbReference type="AlphaFoldDB" id="A0A507CJL2"/>
<keyword evidence="3" id="KW-0862">Zinc</keyword>
<evidence type="ECO:0000313" key="8">
    <source>
        <dbReference type="Proteomes" id="UP000317494"/>
    </source>
</evidence>
<feature type="compositionally biased region" description="Low complexity" evidence="5">
    <location>
        <begin position="409"/>
        <end position="418"/>
    </location>
</feature>
<feature type="region of interest" description="Disordered" evidence="5">
    <location>
        <begin position="381"/>
        <end position="492"/>
    </location>
</feature>
<evidence type="ECO:0000256" key="1">
    <source>
        <dbReference type="ARBA" id="ARBA00022723"/>
    </source>
</evidence>
<dbReference type="SMART" id="SM00064">
    <property type="entry name" value="FYVE"/>
    <property type="match status" value="1"/>
</dbReference>
<feature type="compositionally biased region" description="Polar residues" evidence="5">
    <location>
        <begin position="45"/>
        <end position="61"/>
    </location>
</feature>
<feature type="region of interest" description="Disordered" evidence="5">
    <location>
        <begin position="512"/>
        <end position="551"/>
    </location>
</feature>
<feature type="region of interest" description="Disordered" evidence="5">
    <location>
        <begin position="664"/>
        <end position="698"/>
    </location>
</feature>
<dbReference type="Gene3D" id="3.30.40.10">
    <property type="entry name" value="Zinc/RING finger domain, C3HC4 (zinc finger)"/>
    <property type="match status" value="1"/>
</dbReference>
<dbReference type="InterPro" id="IPR052113">
    <property type="entry name" value="FYVE-type_Zinc_Finger"/>
</dbReference>
<dbReference type="Proteomes" id="UP000317494">
    <property type="component" value="Unassembled WGS sequence"/>
</dbReference>
<organism evidence="7 8">
    <name type="scientific">Synchytrium endobioticum</name>
    <dbReference type="NCBI Taxonomy" id="286115"/>
    <lineage>
        <taxon>Eukaryota</taxon>
        <taxon>Fungi</taxon>
        <taxon>Fungi incertae sedis</taxon>
        <taxon>Chytridiomycota</taxon>
        <taxon>Chytridiomycota incertae sedis</taxon>
        <taxon>Chytridiomycetes</taxon>
        <taxon>Synchytriales</taxon>
        <taxon>Synchytriaceae</taxon>
        <taxon>Synchytrium</taxon>
    </lineage>
</organism>
<reference evidence="7 8" key="1">
    <citation type="journal article" date="2019" name="Sci. Rep.">
        <title>Comparative genomics of chytrid fungi reveal insights into the obligate biotrophic and pathogenic lifestyle of Synchytrium endobioticum.</title>
        <authorList>
            <person name="van de Vossenberg B.T.L.H."/>
            <person name="Warris S."/>
            <person name="Nguyen H.D.T."/>
            <person name="van Gent-Pelzer M.P.E."/>
            <person name="Joly D.L."/>
            <person name="van de Geest H.C."/>
            <person name="Bonants P.J.M."/>
            <person name="Smith D.S."/>
            <person name="Levesque C.A."/>
            <person name="van der Lee T.A.J."/>
        </authorList>
    </citation>
    <scope>NUCLEOTIDE SEQUENCE [LARGE SCALE GENOMIC DNA]</scope>
    <source>
        <strain evidence="7 8">MB42</strain>
    </source>
</reference>
<dbReference type="InterPro" id="IPR013083">
    <property type="entry name" value="Znf_RING/FYVE/PHD"/>
</dbReference>
<dbReference type="PROSITE" id="PS50178">
    <property type="entry name" value="ZF_FYVE"/>
    <property type="match status" value="1"/>
</dbReference>
<keyword evidence="8" id="KW-1185">Reference proteome</keyword>
<dbReference type="PANTHER" id="PTHR39490">
    <property type="entry name" value="ARRESTIN DOMAIN-CONTAINING PROTEIN D"/>
    <property type="match status" value="1"/>
</dbReference>
<sequence>MVRFRGEFGASPIPSVGSDIIRRMPSIERLSAESHVSALKKTTNLSSPSLTCSHTNNNAANMTGPLADGNTLRNQPNDVAHHLDEASSSDELAVDSSAAKTPVSSTGNNTTPVLIKACPNANATSQAESDDDDDDEDEDQGLTLKVDRAHKDTHNPTTKLPQKDHDHRESNVNSSLHIPPAQPYQVRKVVRRGGSFGRPKDLEALAARDSQTAADADAFAATSSPPSSSTVQAHHQTQSQQPQQHYYGGGFVIDSPSLSVKRTSSAQPCSAMANSPIPQIQNPIQQPMRPLISQRQPAYTPLDPYAGYMQQPNQPLVRGTSRENLAKAAMGLQYAATAAVTAGAGISAQQQALLQNALEFYNQQQQLALAKLNAHDVVTKSGGTAAPNLNTVIDTRQLPPHIPDPPNPNANANPHPAARQSSLQPPKSSSNLMNNPLPDLYGTNPNVSTSSALYPQDTSMAQQPPLVAPPTQPPVTQRRTSTGRPVHLARPGGSTSVALAAQQHQLLLQQLPPNQNQHPQPTQQADGRNPSNTQRPSSKKSNRSQNHVPPYLKNVKVIRGGFGTSNTYVPATDGSLHHSTSMVSLSSSIRNMLLNPATTISHSLGSNAQEGTLSTIHPSNQVHPQGGIPMFPRPPTGSVISMSLHGGRMRTKEVTMQYFGLGKPLPLHTSPVPNNRNLNSGNSRPPQQAPIPSRVVSDQEDFDRGDFLESANGSGPSIALSRSNLNATGLGLAPHRQHWKPDASTNQCKACHCPFTFYRRRHHCRMCGEIFCHACSTNCARLTGKCQPHAHGILCPFKAILINARDF</sequence>
<feature type="compositionally biased region" description="Polar residues" evidence="5">
    <location>
        <begin position="671"/>
        <end position="686"/>
    </location>
</feature>
<proteinExistence type="predicted"/>
<evidence type="ECO:0000256" key="5">
    <source>
        <dbReference type="SAM" id="MobiDB-lite"/>
    </source>
</evidence>
<feature type="compositionally biased region" description="Basic and acidic residues" evidence="5">
    <location>
        <begin position="161"/>
        <end position="170"/>
    </location>
</feature>
<comment type="caution">
    <text evidence="7">The sequence shown here is derived from an EMBL/GenBank/DDBJ whole genome shotgun (WGS) entry which is preliminary data.</text>
</comment>
<feature type="compositionally biased region" description="Polar residues" evidence="5">
    <location>
        <begin position="419"/>
        <end position="434"/>
    </location>
</feature>
<feature type="region of interest" description="Disordered" evidence="5">
    <location>
        <begin position="45"/>
        <end position="114"/>
    </location>
</feature>
<accession>A0A507CJL2</accession>
<dbReference type="Pfam" id="PF01363">
    <property type="entry name" value="FYVE"/>
    <property type="match status" value="1"/>
</dbReference>
<keyword evidence="2 4" id="KW-0863">Zinc-finger</keyword>
<feature type="compositionally biased region" description="Basic and acidic residues" evidence="5">
    <location>
        <begin position="145"/>
        <end position="154"/>
    </location>
</feature>
<dbReference type="CDD" id="cd15760">
    <property type="entry name" value="FYVE_scVPS27p_like"/>
    <property type="match status" value="1"/>
</dbReference>
<evidence type="ECO:0000313" key="7">
    <source>
        <dbReference type="EMBL" id="TPX39871.1"/>
    </source>
</evidence>
<feature type="region of interest" description="Disordered" evidence="5">
    <location>
        <begin position="144"/>
        <end position="185"/>
    </location>
</feature>
<dbReference type="InterPro" id="IPR017455">
    <property type="entry name" value="Znf_FYVE-rel"/>
</dbReference>